<dbReference type="AlphaFoldDB" id="A0A182RPH1"/>
<dbReference type="VEuPathDB" id="VectorBase:AFUN008154"/>
<protein>
    <submittedName>
        <fullName evidence="3">DH domain-containing protein</fullName>
    </submittedName>
</protein>
<dbReference type="Pfam" id="PF19056">
    <property type="entry name" value="WD40_2"/>
    <property type="match status" value="1"/>
</dbReference>
<dbReference type="GO" id="GO:0051496">
    <property type="term" value="P:positive regulation of stress fiber assembly"/>
    <property type="evidence" value="ECO:0007669"/>
    <property type="project" value="TreeGrafter"/>
</dbReference>
<dbReference type="Gene3D" id="1.20.900.10">
    <property type="entry name" value="Dbl homology (DH) domain"/>
    <property type="match status" value="1"/>
</dbReference>
<dbReference type="EnsemblMetazoa" id="AFUN008154-RA">
    <property type="protein sequence ID" value="AFUN008154-PA"/>
    <property type="gene ID" value="AFUN008154"/>
</dbReference>
<dbReference type="GO" id="GO:0005085">
    <property type="term" value="F:guanyl-nucleotide exchange factor activity"/>
    <property type="evidence" value="ECO:0007669"/>
    <property type="project" value="UniProtKB-KW"/>
</dbReference>
<dbReference type="SUPFAM" id="SSF48065">
    <property type="entry name" value="DBL homology domain (DH-domain)"/>
    <property type="match status" value="1"/>
</dbReference>
<dbReference type="InterPro" id="IPR000219">
    <property type="entry name" value="DH_dom"/>
</dbReference>
<dbReference type="GO" id="GO:0030036">
    <property type="term" value="P:actin cytoskeleton organization"/>
    <property type="evidence" value="ECO:0007669"/>
    <property type="project" value="TreeGrafter"/>
</dbReference>
<dbReference type="InterPro" id="IPR035899">
    <property type="entry name" value="DBL_dom_sf"/>
</dbReference>
<dbReference type="STRING" id="62324.A0A182RPH1"/>
<dbReference type="Gene3D" id="2.130.10.10">
    <property type="entry name" value="YVTN repeat-like/Quinoprotein amine dehydrogenase"/>
    <property type="match status" value="1"/>
</dbReference>
<evidence type="ECO:0000313" key="3">
    <source>
        <dbReference type="EnsemblMetazoa" id="AFUN008154-PA"/>
    </source>
</evidence>
<reference evidence="3" key="1">
    <citation type="submission" date="2020-05" db="UniProtKB">
        <authorList>
            <consortium name="EnsemblMetazoa"/>
        </authorList>
    </citation>
    <scope>IDENTIFICATION</scope>
    <source>
        <strain evidence="3">FUMOZ</strain>
    </source>
</reference>
<proteinExistence type="predicted"/>
<dbReference type="InterPro" id="IPR011047">
    <property type="entry name" value="Quinoprotein_ADH-like_sf"/>
</dbReference>
<evidence type="ECO:0000259" key="2">
    <source>
        <dbReference type="PROSITE" id="PS50010"/>
    </source>
</evidence>
<dbReference type="InterPro" id="IPR015943">
    <property type="entry name" value="WD40/YVTN_repeat-like_dom_sf"/>
</dbReference>
<dbReference type="Pfam" id="PF00621">
    <property type="entry name" value="RhoGEF"/>
    <property type="match status" value="1"/>
</dbReference>
<dbReference type="SMART" id="SM00325">
    <property type="entry name" value="RhoGEF"/>
    <property type="match status" value="1"/>
</dbReference>
<keyword evidence="1" id="KW-0344">Guanine-nucleotide releasing factor</keyword>
<dbReference type="InterPro" id="IPR039919">
    <property type="entry name" value="ARHGEF10/ARHGEF17"/>
</dbReference>
<dbReference type="PANTHER" id="PTHR12877:SF7">
    <property type="entry name" value="RHO GUANINE NUCLEOTIDE EXCHANGE FACTOR 10-LIKE PROTEIN"/>
    <property type="match status" value="1"/>
</dbReference>
<evidence type="ECO:0000256" key="1">
    <source>
        <dbReference type="ARBA" id="ARBA00022658"/>
    </source>
</evidence>
<sequence length="968" mass="110734">MEKLQKHSSVPNIFARFFKSFTPRTVNYQNSTLYSRSATSLKQHNLERVQLRQVLNSLPERQQKRWMSFQQFIMHEQNYLDAMRKLQYEIYDELLQKESIIDWDLSYTIFGTHTRICMLHQFIQPLLAACVNEWPDRYLAGWMICALLEQPSLTQLYSVFIKNYRPIVALVTDQMNTNDIFSWFIQSKLRNFGGKLSFSDYFIMPVQRIPQVGLEVKELLKYTPETDPDWALMDKCVKRATLLGEQLNASSGKHEIVQTVLNAIENAAGDRSRTYLHGRYQCELLHSEQLTEVFRNHTGSRFVLLLSDRLVCAKLPEKKHKHGPIGVLKWVIPLQDIVIDGDELDATTMSSSMATDVSSNSFKLMSDFGTLSDIRDLVSTFQEPHVNLSVDACRAELDNIWHSVLQQNANQDDACLLRVKSKHGKTHTLKMNNADTKIEWCNAVRLGQLALRPENSPAWWNSTVYAPYEPLFVKTFQAGHQDAMVTGGCSYVPNTNSRAYSNDLFRAWSKQQHVLWISSIDKKHNSTVSLYTHDRIKHVIAERASFTLPASKIVFIAYVPEGMVGDTPTDTVWIATRSRILIYSATFPMISDRLECFRIRDTPNRILYHAKRVFVSTDTSKLLIFSMTENGVWDLKTPQLWQNGSVHAMTIGISNVYMAVNNNIHIFDSETGKFINQISSPPTSPEDRRCINFLQYSVHGLWVARERSGIVSLYHAEYYQHLLDIDTNKHINRFLSENAEDPLNKRTTVKSIVVIDNMLWIGTSAGIVLSLHLPNCANVPIMTDQISISYHGHIRNVSIIMPLPSLSVRKKNHESIDIEPAIVESLFQNTRKPSRDLCATSEGIDDESFTLIDSFDDFDEPDSIYSNLDELNVSKEYTAVEKKGSDGEEKFKTEYKTENRTPWTPDSILIVTGGYDYIKRSNKTSQNTSLHESLRSLSVANIAESSSNLNTTPINKNGNIMLWEKQSQ</sequence>
<dbReference type="SUPFAM" id="SSF50998">
    <property type="entry name" value="Quinoprotein alcohol dehydrogenase-like"/>
    <property type="match status" value="1"/>
</dbReference>
<dbReference type="SUPFAM" id="SSF50729">
    <property type="entry name" value="PH domain-like"/>
    <property type="match status" value="1"/>
</dbReference>
<dbReference type="VEuPathDB" id="VectorBase:AFUN2_003457"/>
<dbReference type="PANTHER" id="PTHR12877">
    <property type="entry name" value="RHO GUANINE NUCLEOTIDE EXCHANGE FACTOR"/>
    <property type="match status" value="1"/>
</dbReference>
<dbReference type="PROSITE" id="PS50010">
    <property type="entry name" value="DH_2"/>
    <property type="match status" value="1"/>
</dbReference>
<accession>A0A182RPH1</accession>
<feature type="domain" description="DH" evidence="2">
    <location>
        <begin position="64"/>
        <end position="250"/>
    </location>
</feature>
<name>A0A182RPH1_ANOFN</name>
<organism evidence="3">
    <name type="scientific">Anopheles funestus</name>
    <name type="common">African malaria mosquito</name>
    <dbReference type="NCBI Taxonomy" id="62324"/>
    <lineage>
        <taxon>Eukaryota</taxon>
        <taxon>Metazoa</taxon>
        <taxon>Ecdysozoa</taxon>
        <taxon>Arthropoda</taxon>
        <taxon>Hexapoda</taxon>
        <taxon>Insecta</taxon>
        <taxon>Pterygota</taxon>
        <taxon>Neoptera</taxon>
        <taxon>Endopterygota</taxon>
        <taxon>Diptera</taxon>
        <taxon>Nematocera</taxon>
        <taxon>Culicoidea</taxon>
        <taxon>Culicidae</taxon>
        <taxon>Anophelinae</taxon>
        <taxon>Anopheles</taxon>
    </lineage>
</organism>